<evidence type="ECO:0000256" key="1">
    <source>
        <dbReference type="SAM" id="SignalP"/>
    </source>
</evidence>
<feature type="signal peptide" evidence="1">
    <location>
        <begin position="1"/>
        <end position="16"/>
    </location>
</feature>
<sequence>MLRRVSALIAAVSVRAISEGAAPEIVREYYELLERSEESARIPCVALMMYQGSGTCAGTSLRPRMVLCMCDKEAFFGGGDAPVVCETIEGARAGERYNICMELPMEIYRTFVGGNKLGRAAEMNCNCCPDTISTPLYRSAP</sequence>
<keyword evidence="1" id="KW-0732">Signal</keyword>
<proteinExistence type="predicted"/>
<reference evidence="2" key="1">
    <citation type="journal article" date="2024" name="Gigascience">
        <title>Chromosome-level genome of the poultry shaft louse Menopon gallinae provides insight into the host-switching and adaptive evolution of parasitic lice.</title>
        <authorList>
            <person name="Xu Y."/>
            <person name="Ma L."/>
            <person name="Liu S."/>
            <person name="Liang Y."/>
            <person name="Liu Q."/>
            <person name="He Z."/>
            <person name="Tian L."/>
            <person name="Duan Y."/>
            <person name="Cai W."/>
            <person name="Li H."/>
            <person name="Song F."/>
        </authorList>
    </citation>
    <scope>NUCLEOTIDE SEQUENCE</scope>
    <source>
        <strain evidence="2">Cailab_2023a</strain>
    </source>
</reference>
<name>A0AAW2H7T7_9NEOP</name>
<accession>A0AAW2H7T7</accession>
<protein>
    <submittedName>
        <fullName evidence="2">Uncharacterized protein</fullName>
    </submittedName>
</protein>
<organism evidence="2">
    <name type="scientific">Menopon gallinae</name>
    <name type="common">poultry shaft louse</name>
    <dbReference type="NCBI Taxonomy" id="328185"/>
    <lineage>
        <taxon>Eukaryota</taxon>
        <taxon>Metazoa</taxon>
        <taxon>Ecdysozoa</taxon>
        <taxon>Arthropoda</taxon>
        <taxon>Hexapoda</taxon>
        <taxon>Insecta</taxon>
        <taxon>Pterygota</taxon>
        <taxon>Neoptera</taxon>
        <taxon>Paraneoptera</taxon>
        <taxon>Psocodea</taxon>
        <taxon>Troctomorpha</taxon>
        <taxon>Phthiraptera</taxon>
        <taxon>Amblycera</taxon>
        <taxon>Menoponidae</taxon>
        <taxon>Menopon</taxon>
    </lineage>
</organism>
<dbReference type="AlphaFoldDB" id="A0AAW2H7T7"/>
<evidence type="ECO:0000313" key="2">
    <source>
        <dbReference type="EMBL" id="KAL0265862.1"/>
    </source>
</evidence>
<feature type="chain" id="PRO_5043498017" evidence="1">
    <location>
        <begin position="17"/>
        <end position="141"/>
    </location>
</feature>
<comment type="caution">
    <text evidence="2">The sequence shown here is derived from an EMBL/GenBank/DDBJ whole genome shotgun (WGS) entry which is preliminary data.</text>
</comment>
<gene>
    <name evidence="2" type="ORF">PYX00_011579</name>
</gene>
<dbReference type="EMBL" id="JARGDH010000006">
    <property type="protein sequence ID" value="KAL0265862.1"/>
    <property type="molecule type" value="Genomic_DNA"/>
</dbReference>